<dbReference type="SUPFAM" id="SSF52200">
    <property type="entry name" value="Toll/Interleukin receptor TIR domain"/>
    <property type="match status" value="1"/>
</dbReference>
<evidence type="ECO:0000313" key="4">
    <source>
        <dbReference type="Proteomes" id="UP001314170"/>
    </source>
</evidence>
<keyword evidence="4" id="KW-1185">Reference proteome</keyword>
<dbReference type="PANTHER" id="PTHR32009:SF152">
    <property type="entry name" value="NEUTRAL_ALKALINE INVERTASE"/>
    <property type="match status" value="1"/>
</dbReference>
<dbReference type="InterPro" id="IPR000157">
    <property type="entry name" value="TIR_dom"/>
</dbReference>
<dbReference type="AlphaFoldDB" id="A0AAV1RR62"/>
<dbReference type="Proteomes" id="UP001314170">
    <property type="component" value="Unassembled WGS sequence"/>
</dbReference>
<evidence type="ECO:0000256" key="1">
    <source>
        <dbReference type="ARBA" id="ARBA00023027"/>
    </source>
</evidence>
<accession>A0AAV1RR62</accession>
<dbReference type="PROSITE" id="PS50104">
    <property type="entry name" value="TIR"/>
    <property type="match status" value="1"/>
</dbReference>
<proteinExistence type="predicted"/>
<dbReference type="SMART" id="SM00255">
    <property type="entry name" value="TIR"/>
    <property type="match status" value="1"/>
</dbReference>
<dbReference type="PANTHER" id="PTHR32009">
    <property type="entry name" value="TMV RESISTANCE PROTEIN N-LIKE"/>
    <property type="match status" value="1"/>
</dbReference>
<dbReference type="Pfam" id="PF01582">
    <property type="entry name" value="TIR"/>
    <property type="match status" value="1"/>
</dbReference>
<organism evidence="3 4">
    <name type="scientific">Dovyalis caffra</name>
    <dbReference type="NCBI Taxonomy" id="77055"/>
    <lineage>
        <taxon>Eukaryota</taxon>
        <taxon>Viridiplantae</taxon>
        <taxon>Streptophyta</taxon>
        <taxon>Embryophyta</taxon>
        <taxon>Tracheophyta</taxon>
        <taxon>Spermatophyta</taxon>
        <taxon>Magnoliopsida</taxon>
        <taxon>eudicotyledons</taxon>
        <taxon>Gunneridae</taxon>
        <taxon>Pentapetalae</taxon>
        <taxon>rosids</taxon>
        <taxon>fabids</taxon>
        <taxon>Malpighiales</taxon>
        <taxon>Salicaceae</taxon>
        <taxon>Flacourtieae</taxon>
        <taxon>Dovyalis</taxon>
    </lineage>
</organism>
<gene>
    <name evidence="3" type="ORF">DCAF_LOCUS13226</name>
</gene>
<dbReference type="GO" id="GO:0007165">
    <property type="term" value="P:signal transduction"/>
    <property type="evidence" value="ECO:0007669"/>
    <property type="project" value="InterPro"/>
</dbReference>
<feature type="domain" description="TIR" evidence="2">
    <location>
        <begin position="19"/>
        <end position="144"/>
    </location>
</feature>
<keyword evidence="1" id="KW-0520">NAD</keyword>
<dbReference type="Gene3D" id="3.40.50.10140">
    <property type="entry name" value="Toll/interleukin-1 receptor homology (TIR) domain"/>
    <property type="match status" value="2"/>
</dbReference>
<protein>
    <recommendedName>
        <fullName evidence="2">TIR domain-containing protein</fullName>
    </recommendedName>
</protein>
<dbReference type="EMBL" id="CAWUPB010001111">
    <property type="protein sequence ID" value="CAK7338183.1"/>
    <property type="molecule type" value="Genomic_DNA"/>
</dbReference>
<evidence type="ECO:0000259" key="2">
    <source>
        <dbReference type="PROSITE" id="PS50104"/>
    </source>
</evidence>
<evidence type="ECO:0000313" key="3">
    <source>
        <dbReference type="EMBL" id="CAK7338183.1"/>
    </source>
</evidence>
<comment type="caution">
    <text evidence="3">The sequence shown here is derived from an EMBL/GenBank/DDBJ whole genome shotgun (WGS) entry which is preliminary data.</text>
</comment>
<reference evidence="3 4" key="1">
    <citation type="submission" date="2024-01" db="EMBL/GenBank/DDBJ databases">
        <authorList>
            <person name="Waweru B."/>
        </authorList>
    </citation>
    <scope>NUCLEOTIDE SEQUENCE [LARGE SCALE GENOMIC DNA]</scope>
</reference>
<sequence length="259" mass="29962">MGMFSESKSSSNSSSQVGYSYDVFLSFRGEDTRKNFTDHLYNALVQAGIHTFRDDDELFRGEEISQQLLKAIEESRISIVKRSFAEAFEVHEEHLKEEIEKVNKWRRALKEASNLSGYPLKDTTNGKDKMAMEEYCGEELELYLEMRNDDRNGSKVKEIGVHVIVERADSFEESEWKWKWDHDVEKMQGTTSSSADVEEGNEIGSQTGRDILIPKLYHGLHQPLLGSVASSTYEQWITYLLKELPAWDIFFANLWLLRI</sequence>
<dbReference type="InterPro" id="IPR035897">
    <property type="entry name" value="Toll_tir_struct_dom_sf"/>
</dbReference>
<name>A0AAV1RR62_9ROSI</name>